<accession>A0A1U7IL41</accession>
<dbReference type="RefSeq" id="WP_073593734.1">
    <property type="nucleotide sequence ID" value="NZ_MRCE01000010.1"/>
</dbReference>
<dbReference type="Pfam" id="PF13439">
    <property type="entry name" value="Glyco_transf_4"/>
    <property type="match status" value="1"/>
</dbReference>
<evidence type="ECO:0000259" key="1">
    <source>
        <dbReference type="Pfam" id="PF00534"/>
    </source>
</evidence>
<dbReference type="EMBL" id="MRCE01000010">
    <property type="protein sequence ID" value="OKH37893.1"/>
    <property type="molecule type" value="Genomic_DNA"/>
</dbReference>
<dbReference type="CDD" id="cd03811">
    <property type="entry name" value="GT4_GT28_WabH-like"/>
    <property type="match status" value="1"/>
</dbReference>
<dbReference type="InterPro" id="IPR028098">
    <property type="entry name" value="Glyco_trans_4-like_N"/>
</dbReference>
<organism evidence="3 4">
    <name type="scientific">[Phormidium ambiguum] IAM M-71</name>
    <dbReference type="NCBI Taxonomy" id="454136"/>
    <lineage>
        <taxon>Bacteria</taxon>
        <taxon>Bacillati</taxon>
        <taxon>Cyanobacteriota</taxon>
        <taxon>Cyanophyceae</taxon>
        <taxon>Oscillatoriophycideae</taxon>
        <taxon>Aerosakkonematales</taxon>
        <taxon>Aerosakkonemataceae</taxon>
        <taxon>Floridanema</taxon>
    </lineage>
</organism>
<dbReference type="Pfam" id="PF00534">
    <property type="entry name" value="Glycos_transf_1"/>
    <property type="match status" value="1"/>
</dbReference>
<gene>
    <name evidence="3" type="ORF">NIES2119_12165</name>
</gene>
<proteinExistence type="predicted"/>
<evidence type="ECO:0000313" key="3">
    <source>
        <dbReference type="EMBL" id="OKH37893.1"/>
    </source>
</evidence>
<keyword evidence="3" id="KW-0808">Transferase</keyword>
<evidence type="ECO:0000313" key="4">
    <source>
        <dbReference type="Proteomes" id="UP000185860"/>
    </source>
</evidence>
<dbReference type="STRING" id="454136.NIES2119_12165"/>
<feature type="domain" description="Glycosyl transferase family 1" evidence="1">
    <location>
        <begin position="189"/>
        <end position="347"/>
    </location>
</feature>
<reference evidence="3 4" key="1">
    <citation type="submission" date="2016-11" db="EMBL/GenBank/DDBJ databases">
        <title>Draft Genome Sequences of Nine Cyanobacterial Strains from Diverse Habitats.</title>
        <authorList>
            <person name="Zhu T."/>
            <person name="Hou S."/>
            <person name="Lu X."/>
            <person name="Hess W.R."/>
        </authorList>
    </citation>
    <scope>NUCLEOTIDE SEQUENCE [LARGE SCALE GENOMIC DNA]</scope>
    <source>
        <strain evidence="3 4">IAM M-71</strain>
    </source>
</reference>
<dbReference type="GO" id="GO:0016757">
    <property type="term" value="F:glycosyltransferase activity"/>
    <property type="evidence" value="ECO:0007669"/>
    <property type="project" value="InterPro"/>
</dbReference>
<dbReference type="PANTHER" id="PTHR12526:SF630">
    <property type="entry name" value="GLYCOSYLTRANSFERASE"/>
    <property type="match status" value="1"/>
</dbReference>
<dbReference type="Gene3D" id="3.40.50.2000">
    <property type="entry name" value="Glycogen Phosphorylase B"/>
    <property type="match status" value="2"/>
</dbReference>
<feature type="domain" description="Glycosyltransferase subfamily 4-like N-terminal" evidence="2">
    <location>
        <begin position="14"/>
        <end position="171"/>
    </location>
</feature>
<sequence length="364" mass="39612">MPDITLFMAGLGGGGAERVMLYLARGFVEKGLKVDLVLVKTEGPSISLIPPEVRVINMGTGRLLNSIPSLVNYLKENKPKALLSAMEDINVVALVCRRLAGVSTRVVVSVHNTLSVESKTSTQIKKRLAPYLARLFYPSADVVVTVSQGAAIDLVNLGLSKESVKVIYNPVVTPELFQKAAEPLDHPWFFPNELPVILAVGRLDKQKDFPTLIRAFAQITQKFPARLMILGEGPDRAELEALVRELKIEKNVALPGFVNNPFAYMKRAAVLVLSSLYEGLPTVLIEAIALGTSVVSTDCKSGPAEILENGRYGKLVPVGDAQEMAEAIMNTLEHPSSSVLLQEKAKQFLLEKATEQYLQVLNIG</sequence>
<dbReference type="PANTHER" id="PTHR12526">
    <property type="entry name" value="GLYCOSYLTRANSFERASE"/>
    <property type="match status" value="1"/>
</dbReference>
<dbReference type="Proteomes" id="UP000185860">
    <property type="component" value="Unassembled WGS sequence"/>
</dbReference>
<dbReference type="SUPFAM" id="SSF53756">
    <property type="entry name" value="UDP-Glycosyltransferase/glycogen phosphorylase"/>
    <property type="match status" value="1"/>
</dbReference>
<dbReference type="InterPro" id="IPR001296">
    <property type="entry name" value="Glyco_trans_1"/>
</dbReference>
<comment type="caution">
    <text evidence="3">The sequence shown here is derived from an EMBL/GenBank/DDBJ whole genome shotgun (WGS) entry which is preliminary data.</text>
</comment>
<name>A0A1U7IL41_9CYAN</name>
<dbReference type="AlphaFoldDB" id="A0A1U7IL41"/>
<dbReference type="OrthoDB" id="9787617at2"/>
<evidence type="ECO:0000259" key="2">
    <source>
        <dbReference type="Pfam" id="PF13439"/>
    </source>
</evidence>
<protein>
    <submittedName>
        <fullName evidence="3">Glycosyl transferase</fullName>
    </submittedName>
</protein>